<dbReference type="RefSeq" id="WP_048177078.1">
    <property type="nucleotide sequence ID" value="NZ_CP008746.1"/>
</dbReference>
<organism evidence="2 3">
    <name type="scientific">Methanosarcina barkeri CM1</name>
    <dbReference type="NCBI Taxonomy" id="796385"/>
    <lineage>
        <taxon>Archaea</taxon>
        <taxon>Methanobacteriati</taxon>
        <taxon>Methanobacteriota</taxon>
        <taxon>Stenosarchaea group</taxon>
        <taxon>Methanomicrobia</taxon>
        <taxon>Methanosarcinales</taxon>
        <taxon>Methanosarcinaceae</taxon>
        <taxon>Methanosarcina</taxon>
    </lineage>
</organism>
<dbReference type="Pfam" id="PF13646">
    <property type="entry name" value="HEAT_2"/>
    <property type="match status" value="1"/>
</dbReference>
<evidence type="ECO:0000256" key="1">
    <source>
        <dbReference type="SAM" id="Coils"/>
    </source>
</evidence>
<proteinExistence type="predicted"/>
<protein>
    <submittedName>
        <fullName evidence="2">HEAT repeat-containing protein</fullName>
    </submittedName>
</protein>
<sequence>MREKYESISLIMLTCRIHEKIFSRIIVSIISQYFLNCKHKINKDYVFKFIMSFAETDRKEATEKLKELANSCSDINDIFFDFISYDYKYIDVPEKYSYNESKIVISGKFYELYKNFFKFLESEKELEYMINSSNDGRFPEENRKFIDKERKFVESELDKFVLDVLLDKKYRESHELESRIKETLDSIYRPLNKYKIIIPINFFNTEATHIFEIEDSVISRLDSDNLKKDALASNTIFESFFKTFDKFENNYCITIYEEGNNISSVIKRARKKASDHLDFLRLYFFETSYRTFAAKFFSISDTAFIYMDGKFIGPSYNRDEKLPLIQTLDSECIDKINKCLAELDKLSQIKNPKSEQRIRRTIHWLGKAITEIDLDVSLILYCTALESLLIPESDGRKGELLALRVALIEKQEYNGILNPYLMFNIYETRSKVVHGSEHEISREKFIHDIELFVSRIFYPFIKFAVKNSQMKPSKLMKTLENFEDILEVFFHLYFHSSDYDNSEMLINYILSEKLLRVGETSGKEYVKISKRGIERKKETPSEILDRFSNAAKSKKSTVRSSAVFTMGFLKEPLSVNLLSNILLNDEDVQVRKYAALSLGNIMDKESSSLEPLIRTLTDENEIIREAAVTALGWTRNSISTKALIESLKDKKAKVRAASAISLSLIQDQSAFEPLLEALDDNNYEVISSVSIALGRFKDRRAIEKLNITRNKKIYGTLRAIDWALDELNK</sequence>
<keyword evidence="1" id="KW-0175">Coiled coil</keyword>
<accession>A0A0G3CJD5</accession>
<dbReference type="EMBL" id="CP008746">
    <property type="protein sequence ID" value="AKJ40038.1"/>
    <property type="molecule type" value="Genomic_DNA"/>
</dbReference>
<dbReference type="PANTHER" id="PTHR12697">
    <property type="entry name" value="PBS LYASE HEAT-LIKE PROTEIN"/>
    <property type="match status" value="1"/>
</dbReference>
<dbReference type="InterPro" id="IPR004155">
    <property type="entry name" value="PBS_lyase_HEAT"/>
</dbReference>
<dbReference type="InterPro" id="IPR016024">
    <property type="entry name" value="ARM-type_fold"/>
</dbReference>
<reference evidence="3" key="1">
    <citation type="submission" date="2014-06" db="EMBL/GenBank/DDBJ databases">
        <title>The complete genome sequence of Methanosarcina barkeri CM1.</title>
        <authorList>
            <consortium name="Pastoral Greenhouse Gas Research Consortium"/>
            <person name="Lambie S.C."/>
            <person name="Leahy S.C."/>
            <person name="Kelly W.J."/>
            <person name="Li D."/>
            <person name="Reilly K."/>
            <person name="Attwood G.T."/>
            <person name="Altermann E."/>
        </authorList>
    </citation>
    <scope>NUCLEOTIDE SEQUENCE [LARGE SCALE GENOMIC DNA]</scope>
    <source>
        <strain evidence="3">CM1</strain>
    </source>
</reference>
<dbReference type="AlphaFoldDB" id="A0A0G3CJD5"/>
<feature type="coiled-coil region" evidence="1">
    <location>
        <begin position="51"/>
        <end position="78"/>
    </location>
</feature>
<dbReference type="GO" id="GO:0016491">
    <property type="term" value="F:oxidoreductase activity"/>
    <property type="evidence" value="ECO:0007669"/>
    <property type="project" value="TreeGrafter"/>
</dbReference>
<evidence type="ECO:0000313" key="2">
    <source>
        <dbReference type="EMBL" id="AKJ40038.1"/>
    </source>
</evidence>
<evidence type="ECO:0000313" key="3">
    <source>
        <dbReference type="Proteomes" id="UP000035331"/>
    </source>
</evidence>
<dbReference type="SMART" id="SM00567">
    <property type="entry name" value="EZ_HEAT"/>
    <property type="match status" value="4"/>
</dbReference>
<dbReference type="PANTHER" id="PTHR12697:SF5">
    <property type="entry name" value="DEOXYHYPUSINE HYDROXYLASE"/>
    <property type="match status" value="1"/>
</dbReference>
<dbReference type="GeneID" id="24886754"/>
<dbReference type="InterPro" id="IPR011989">
    <property type="entry name" value="ARM-like"/>
</dbReference>
<dbReference type="Proteomes" id="UP000035331">
    <property type="component" value="Chromosome"/>
</dbReference>
<name>A0A0G3CJD5_METBA</name>
<dbReference type="SUPFAM" id="SSF48371">
    <property type="entry name" value="ARM repeat"/>
    <property type="match status" value="1"/>
</dbReference>
<reference evidence="2 3" key="2">
    <citation type="journal article" date="2015" name="Stand. Genomic Sci.">
        <title>The complete genome sequence of the rumen methanogen Methanosarcina barkeri CM1.</title>
        <authorList>
            <person name="Lambie S.C."/>
            <person name="Kelly W.J."/>
            <person name="Leahy S.C."/>
            <person name="Li D."/>
            <person name="Reilly K."/>
            <person name="McAllister T.A."/>
            <person name="Valle E.R."/>
            <person name="Attwood G.T."/>
            <person name="Altermann E."/>
        </authorList>
    </citation>
    <scope>NUCLEOTIDE SEQUENCE [LARGE SCALE GENOMIC DNA]</scope>
    <source>
        <strain evidence="2 3">CM1</strain>
    </source>
</reference>
<gene>
    <name evidence="2" type="ORF">MCM1_3046</name>
</gene>
<dbReference type="PATRIC" id="fig|796385.3.peg.3725"/>
<dbReference type="Gene3D" id="1.25.10.10">
    <property type="entry name" value="Leucine-rich Repeat Variant"/>
    <property type="match status" value="1"/>
</dbReference>